<keyword evidence="2" id="KW-1185">Reference proteome</keyword>
<organism evidence="1 2">
    <name type="scientific">Hyalomma asiaticum</name>
    <name type="common">Tick</name>
    <dbReference type="NCBI Taxonomy" id="266040"/>
    <lineage>
        <taxon>Eukaryota</taxon>
        <taxon>Metazoa</taxon>
        <taxon>Ecdysozoa</taxon>
        <taxon>Arthropoda</taxon>
        <taxon>Chelicerata</taxon>
        <taxon>Arachnida</taxon>
        <taxon>Acari</taxon>
        <taxon>Parasitiformes</taxon>
        <taxon>Ixodida</taxon>
        <taxon>Ixodoidea</taxon>
        <taxon>Ixodidae</taxon>
        <taxon>Hyalomminae</taxon>
        <taxon>Hyalomma</taxon>
    </lineage>
</organism>
<dbReference type="Proteomes" id="UP000821845">
    <property type="component" value="Chromosome 1"/>
</dbReference>
<dbReference type="EMBL" id="CM023481">
    <property type="protein sequence ID" value="KAH6945282.1"/>
    <property type="molecule type" value="Genomic_DNA"/>
</dbReference>
<name>A0ACB7TG26_HYAAI</name>
<reference evidence="1" key="1">
    <citation type="submission" date="2020-05" db="EMBL/GenBank/DDBJ databases">
        <title>Large-scale comparative analyses of tick genomes elucidate their genetic diversity and vector capacities.</title>
        <authorList>
            <person name="Jia N."/>
            <person name="Wang J."/>
            <person name="Shi W."/>
            <person name="Du L."/>
            <person name="Sun Y."/>
            <person name="Zhan W."/>
            <person name="Jiang J."/>
            <person name="Wang Q."/>
            <person name="Zhang B."/>
            <person name="Ji P."/>
            <person name="Sakyi L.B."/>
            <person name="Cui X."/>
            <person name="Yuan T."/>
            <person name="Jiang B."/>
            <person name="Yang W."/>
            <person name="Lam T.T.-Y."/>
            <person name="Chang Q."/>
            <person name="Ding S."/>
            <person name="Wang X."/>
            <person name="Zhu J."/>
            <person name="Ruan X."/>
            <person name="Zhao L."/>
            <person name="Wei J."/>
            <person name="Que T."/>
            <person name="Du C."/>
            <person name="Cheng J."/>
            <person name="Dai P."/>
            <person name="Han X."/>
            <person name="Huang E."/>
            <person name="Gao Y."/>
            <person name="Liu J."/>
            <person name="Shao H."/>
            <person name="Ye R."/>
            <person name="Li L."/>
            <person name="Wei W."/>
            <person name="Wang X."/>
            <person name="Wang C."/>
            <person name="Yang T."/>
            <person name="Huo Q."/>
            <person name="Li W."/>
            <person name="Guo W."/>
            <person name="Chen H."/>
            <person name="Zhou L."/>
            <person name="Ni X."/>
            <person name="Tian J."/>
            <person name="Zhou Y."/>
            <person name="Sheng Y."/>
            <person name="Liu T."/>
            <person name="Pan Y."/>
            <person name="Xia L."/>
            <person name="Li J."/>
            <person name="Zhao F."/>
            <person name="Cao W."/>
        </authorList>
    </citation>
    <scope>NUCLEOTIDE SEQUENCE</scope>
    <source>
        <strain evidence="1">Hyas-2018</strain>
    </source>
</reference>
<comment type="caution">
    <text evidence="1">The sequence shown here is derived from an EMBL/GenBank/DDBJ whole genome shotgun (WGS) entry which is preliminary data.</text>
</comment>
<gene>
    <name evidence="1" type="ORF">HPB50_007729</name>
</gene>
<accession>A0ACB7TG26</accession>
<evidence type="ECO:0000313" key="2">
    <source>
        <dbReference type="Proteomes" id="UP000821845"/>
    </source>
</evidence>
<evidence type="ECO:0000313" key="1">
    <source>
        <dbReference type="EMBL" id="KAH6945282.1"/>
    </source>
</evidence>
<sequence length="256" mass="28280">MRSASRDQSVWRFVTGFYAATRLAAAMDRGGLPCWVLLCAVCLVQARPRFYGLAPMKPRSLTGLPECMEDSACAYVQLNLAGINSEQLCRCPDGLSCPLDWDPLDGRTVSHGNDQYKYCGRAPRLARCLRDQVVYSTAVKLSLLTGIKLENSARLHCSCPPTHIFYRNQTSHQQYDNGVTAIDVSTLCKRPPTCEPVEEDACMAISESFVTGTVFVKRDCACPAGMRCPTDLDLAADRVELAKGTYYLMNCLPERA</sequence>
<proteinExistence type="predicted"/>
<protein>
    <submittedName>
        <fullName evidence="1">Uncharacterized protein</fullName>
    </submittedName>
</protein>